<organism evidence="1 2">
    <name type="scientific">Salix koriyanagi</name>
    <dbReference type="NCBI Taxonomy" id="2511006"/>
    <lineage>
        <taxon>Eukaryota</taxon>
        <taxon>Viridiplantae</taxon>
        <taxon>Streptophyta</taxon>
        <taxon>Embryophyta</taxon>
        <taxon>Tracheophyta</taxon>
        <taxon>Spermatophyta</taxon>
        <taxon>Magnoliopsida</taxon>
        <taxon>eudicotyledons</taxon>
        <taxon>Gunneridae</taxon>
        <taxon>Pentapetalae</taxon>
        <taxon>rosids</taxon>
        <taxon>fabids</taxon>
        <taxon>Malpighiales</taxon>
        <taxon>Salicaceae</taxon>
        <taxon>Saliceae</taxon>
        <taxon>Salix</taxon>
    </lineage>
</organism>
<dbReference type="EMBL" id="JAPFFM010000017">
    <property type="protein sequence ID" value="KAJ6696100.1"/>
    <property type="molecule type" value="Genomic_DNA"/>
</dbReference>
<sequence length="103" mass="11791">MEGREEVLLQKMANGVVAMVKRIREMNTLSITEFNAEIRRKLGRLLNIEFLQAIEDSVGLFFSRLLKELQKVWAIVCTEFDSSNLPHGNLKSSTVPTFIANYM</sequence>
<dbReference type="Proteomes" id="UP001151752">
    <property type="component" value="Chromosome 3"/>
</dbReference>
<comment type="caution">
    <text evidence="1">The sequence shown here is derived from an EMBL/GenBank/DDBJ whole genome shotgun (WGS) entry which is preliminary data.</text>
</comment>
<reference evidence="1" key="2">
    <citation type="journal article" date="2023" name="Int. J. Mol. Sci.">
        <title>De Novo Assembly and Annotation of 11 Diverse Shrub Willow (Salix) Genomes Reveals Novel Gene Organization in Sex-Linked Regions.</title>
        <authorList>
            <person name="Hyden B."/>
            <person name="Feng K."/>
            <person name="Yates T.B."/>
            <person name="Jawdy S."/>
            <person name="Cereghino C."/>
            <person name="Smart L.B."/>
            <person name="Muchero W."/>
        </authorList>
    </citation>
    <scope>NUCLEOTIDE SEQUENCE</scope>
    <source>
        <tissue evidence="1">Shoot tip</tissue>
    </source>
</reference>
<evidence type="ECO:0000313" key="2">
    <source>
        <dbReference type="Proteomes" id="UP001151752"/>
    </source>
</evidence>
<name>A0A9Q0PXB0_9ROSI</name>
<protein>
    <submittedName>
        <fullName evidence="1">Uncharacterized protein</fullName>
    </submittedName>
</protein>
<gene>
    <name evidence="1" type="ORF">OIU74_015077</name>
</gene>
<keyword evidence="2" id="KW-1185">Reference proteome</keyword>
<dbReference type="AlphaFoldDB" id="A0A9Q0PXB0"/>
<evidence type="ECO:0000313" key="1">
    <source>
        <dbReference type="EMBL" id="KAJ6696100.1"/>
    </source>
</evidence>
<reference evidence="1" key="1">
    <citation type="submission" date="2022-11" db="EMBL/GenBank/DDBJ databases">
        <authorList>
            <person name="Hyden B.L."/>
            <person name="Feng K."/>
            <person name="Yates T."/>
            <person name="Jawdy S."/>
            <person name="Smart L.B."/>
            <person name="Muchero W."/>
        </authorList>
    </citation>
    <scope>NUCLEOTIDE SEQUENCE</scope>
    <source>
        <tissue evidence="1">Shoot tip</tissue>
    </source>
</reference>
<proteinExistence type="predicted"/>
<accession>A0A9Q0PXB0</accession>